<feature type="non-terminal residue" evidence="2">
    <location>
        <position position="130"/>
    </location>
</feature>
<dbReference type="GO" id="GO:0030170">
    <property type="term" value="F:pyridoxal phosphate binding"/>
    <property type="evidence" value="ECO:0007669"/>
    <property type="project" value="InterPro"/>
</dbReference>
<reference evidence="2 3" key="1">
    <citation type="submission" date="2024-05" db="EMBL/GenBank/DDBJ databases">
        <authorList>
            <person name="Wallberg A."/>
        </authorList>
    </citation>
    <scope>NUCLEOTIDE SEQUENCE [LARGE SCALE GENOMIC DNA]</scope>
</reference>
<proteinExistence type="predicted"/>
<comment type="caution">
    <text evidence="2">The sequence shown here is derived from an EMBL/GenBank/DDBJ whole genome shotgun (WGS) entry which is preliminary data.</text>
</comment>
<dbReference type="PANTHER" id="PTHR14237">
    <property type="entry name" value="MOLYBDOPTERIN COFACTOR SULFURASE MOSC"/>
    <property type="match status" value="1"/>
</dbReference>
<evidence type="ECO:0000313" key="2">
    <source>
        <dbReference type="EMBL" id="CAL4248573.1"/>
    </source>
</evidence>
<gene>
    <name evidence="2" type="ORF">MNOR_LOCUS41460</name>
</gene>
<dbReference type="GO" id="GO:0030151">
    <property type="term" value="F:molybdenum ion binding"/>
    <property type="evidence" value="ECO:0007669"/>
    <property type="project" value="InterPro"/>
</dbReference>
<dbReference type="InterPro" id="IPR005302">
    <property type="entry name" value="MoCF_Sase_C"/>
</dbReference>
<dbReference type="Pfam" id="PF03473">
    <property type="entry name" value="MOSC"/>
    <property type="match status" value="1"/>
</dbReference>
<accession>A0AAV2SWH4</accession>
<protein>
    <recommendedName>
        <fullName evidence="1">MOSC domain-containing protein</fullName>
    </recommendedName>
</protein>
<dbReference type="GO" id="GO:0003824">
    <property type="term" value="F:catalytic activity"/>
    <property type="evidence" value="ECO:0007669"/>
    <property type="project" value="InterPro"/>
</dbReference>
<dbReference type="SUPFAM" id="SSF141673">
    <property type="entry name" value="MOSC N-terminal domain-like"/>
    <property type="match status" value="1"/>
</dbReference>
<dbReference type="EMBL" id="CAXKWB010153542">
    <property type="protein sequence ID" value="CAL4248573.1"/>
    <property type="molecule type" value="Genomic_DNA"/>
</dbReference>
<evidence type="ECO:0000313" key="3">
    <source>
        <dbReference type="Proteomes" id="UP001497623"/>
    </source>
</evidence>
<name>A0AAV2SWH4_MEGNR</name>
<feature type="domain" description="MOSC" evidence="1">
    <location>
        <begin position="43"/>
        <end position="130"/>
    </location>
</feature>
<dbReference type="AlphaFoldDB" id="A0AAV2SWH4"/>
<keyword evidence="3" id="KW-1185">Reference proteome</keyword>
<sequence length="130" mass="15068">RVWNVDVQGQDCGEDVAQWITQAVNGNKEKLRLLYKGTVLEDKPARPIIYFDFPHQKKTDTAYFADTSPYHIANENSLTDLNSRLEEAEAVTMQSFRPNIVITGPPAWDEDDWHYIKIENAIFRRIKPCE</sequence>
<organism evidence="2 3">
    <name type="scientific">Meganyctiphanes norvegica</name>
    <name type="common">Northern krill</name>
    <name type="synonym">Thysanopoda norvegica</name>
    <dbReference type="NCBI Taxonomy" id="48144"/>
    <lineage>
        <taxon>Eukaryota</taxon>
        <taxon>Metazoa</taxon>
        <taxon>Ecdysozoa</taxon>
        <taxon>Arthropoda</taxon>
        <taxon>Crustacea</taxon>
        <taxon>Multicrustacea</taxon>
        <taxon>Malacostraca</taxon>
        <taxon>Eumalacostraca</taxon>
        <taxon>Eucarida</taxon>
        <taxon>Euphausiacea</taxon>
        <taxon>Euphausiidae</taxon>
        <taxon>Meganyctiphanes</taxon>
    </lineage>
</organism>
<dbReference type="PANTHER" id="PTHR14237:SF19">
    <property type="entry name" value="MITOCHONDRIAL AMIDOXIME REDUCING COMPONENT 1"/>
    <property type="match status" value="1"/>
</dbReference>
<dbReference type="PROSITE" id="PS51340">
    <property type="entry name" value="MOSC"/>
    <property type="match status" value="1"/>
</dbReference>
<evidence type="ECO:0000259" key="1">
    <source>
        <dbReference type="PROSITE" id="PS51340"/>
    </source>
</evidence>
<dbReference type="Proteomes" id="UP001497623">
    <property type="component" value="Unassembled WGS sequence"/>
</dbReference>
<feature type="non-terminal residue" evidence="2">
    <location>
        <position position="1"/>
    </location>
</feature>